<feature type="domain" description="Signal transduction histidine kinase subgroup 3 dimerisation and phosphoacceptor" evidence="12">
    <location>
        <begin position="212"/>
        <end position="277"/>
    </location>
</feature>
<gene>
    <name evidence="13" type="ORF">HMPREF9081_2518</name>
</gene>
<keyword evidence="8" id="KW-0902">Two-component regulatory system</keyword>
<name>F5RQI2_9FIRM</name>
<feature type="transmembrane region" description="Helical" evidence="10">
    <location>
        <begin position="65"/>
        <end position="95"/>
    </location>
</feature>
<dbReference type="EMBL" id="AFHQ01000061">
    <property type="protein sequence ID" value="EGK56905.1"/>
    <property type="molecule type" value="Genomic_DNA"/>
</dbReference>
<dbReference type="InterPro" id="IPR050482">
    <property type="entry name" value="Sensor_HK_TwoCompSys"/>
</dbReference>
<evidence type="ECO:0000259" key="11">
    <source>
        <dbReference type="Pfam" id="PF02518"/>
    </source>
</evidence>
<dbReference type="Gene3D" id="1.20.5.1930">
    <property type="match status" value="1"/>
</dbReference>
<dbReference type="Proteomes" id="UP000004067">
    <property type="component" value="Unassembled WGS sequence"/>
</dbReference>
<feature type="domain" description="Histidine kinase/HSP90-like ATPase" evidence="11">
    <location>
        <begin position="319"/>
        <end position="404"/>
    </location>
</feature>
<keyword evidence="5" id="KW-0547">Nucleotide-binding</keyword>
<evidence type="ECO:0000256" key="10">
    <source>
        <dbReference type="SAM" id="Phobius"/>
    </source>
</evidence>
<dbReference type="SUPFAM" id="SSF55874">
    <property type="entry name" value="ATPase domain of HSP90 chaperone/DNA topoisomerase II/histidine kinase"/>
    <property type="match status" value="1"/>
</dbReference>
<keyword evidence="7" id="KW-0067">ATP-binding</keyword>
<organism evidence="13 14">
    <name type="scientific">Centipeda periodontii DSM 2778</name>
    <dbReference type="NCBI Taxonomy" id="888060"/>
    <lineage>
        <taxon>Bacteria</taxon>
        <taxon>Bacillati</taxon>
        <taxon>Bacillota</taxon>
        <taxon>Negativicutes</taxon>
        <taxon>Selenomonadales</taxon>
        <taxon>Selenomonadaceae</taxon>
        <taxon>Centipeda</taxon>
    </lineage>
</organism>
<comment type="catalytic activity">
    <reaction evidence="1">
        <text>ATP + protein L-histidine = ADP + protein N-phospho-L-histidine.</text>
        <dbReference type="EC" id="2.7.13.3"/>
    </reaction>
</comment>
<keyword evidence="14" id="KW-1185">Reference proteome</keyword>
<evidence type="ECO:0000256" key="6">
    <source>
        <dbReference type="ARBA" id="ARBA00022777"/>
    </source>
</evidence>
<evidence type="ECO:0000313" key="14">
    <source>
        <dbReference type="Proteomes" id="UP000004067"/>
    </source>
</evidence>
<keyword evidence="3" id="KW-0597">Phosphoprotein</keyword>
<feature type="transmembrane region" description="Helical" evidence="10">
    <location>
        <begin position="107"/>
        <end position="128"/>
    </location>
</feature>
<dbReference type="PANTHER" id="PTHR24421:SF10">
    <property type="entry name" value="NITRATE_NITRITE SENSOR PROTEIN NARQ"/>
    <property type="match status" value="1"/>
</dbReference>
<dbReference type="PANTHER" id="PTHR24421">
    <property type="entry name" value="NITRATE/NITRITE SENSOR PROTEIN NARX-RELATED"/>
    <property type="match status" value="1"/>
</dbReference>
<evidence type="ECO:0000259" key="12">
    <source>
        <dbReference type="Pfam" id="PF07730"/>
    </source>
</evidence>
<proteinExistence type="predicted"/>
<protein>
    <recommendedName>
        <fullName evidence="2">histidine kinase</fullName>
        <ecNumber evidence="2">2.7.13.3</ecNumber>
    </recommendedName>
</protein>
<evidence type="ECO:0000256" key="7">
    <source>
        <dbReference type="ARBA" id="ARBA00022840"/>
    </source>
</evidence>
<dbReference type="GO" id="GO:0000155">
    <property type="term" value="F:phosphorelay sensor kinase activity"/>
    <property type="evidence" value="ECO:0007669"/>
    <property type="project" value="InterPro"/>
</dbReference>
<dbReference type="RefSeq" id="WP_006307696.1">
    <property type="nucleotide sequence ID" value="NZ_GL892076.1"/>
</dbReference>
<dbReference type="AlphaFoldDB" id="F5RQI2"/>
<dbReference type="HOGENOM" id="CLU_000445_20_15_9"/>
<feature type="coiled-coil region" evidence="9">
    <location>
        <begin position="169"/>
        <end position="203"/>
    </location>
</feature>
<dbReference type="InterPro" id="IPR003594">
    <property type="entry name" value="HATPase_dom"/>
</dbReference>
<dbReference type="InterPro" id="IPR011712">
    <property type="entry name" value="Sig_transdc_His_kin_sub3_dim/P"/>
</dbReference>
<dbReference type="GO" id="GO:0016020">
    <property type="term" value="C:membrane"/>
    <property type="evidence" value="ECO:0007669"/>
    <property type="project" value="InterPro"/>
</dbReference>
<dbReference type="GO" id="GO:0005524">
    <property type="term" value="F:ATP binding"/>
    <property type="evidence" value="ECO:0007669"/>
    <property type="project" value="UniProtKB-KW"/>
</dbReference>
<dbReference type="InterPro" id="IPR036890">
    <property type="entry name" value="HATPase_C_sf"/>
</dbReference>
<dbReference type="eggNOG" id="COG4585">
    <property type="taxonomic scope" value="Bacteria"/>
</dbReference>
<evidence type="ECO:0000256" key="4">
    <source>
        <dbReference type="ARBA" id="ARBA00022679"/>
    </source>
</evidence>
<evidence type="ECO:0000256" key="8">
    <source>
        <dbReference type="ARBA" id="ARBA00023012"/>
    </source>
</evidence>
<evidence type="ECO:0000256" key="5">
    <source>
        <dbReference type="ARBA" id="ARBA00022741"/>
    </source>
</evidence>
<dbReference type="STRING" id="888060.HMPREF9081_2518"/>
<evidence type="ECO:0000256" key="9">
    <source>
        <dbReference type="SAM" id="Coils"/>
    </source>
</evidence>
<dbReference type="Pfam" id="PF02518">
    <property type="entry name" value="HATPase_c"/>
    <property type="match status" value="1"/>
</dbReference>
<dbReference type="Gene3D" id="3.30.565.10">
    <property type="entry name" value="Histidine kinase-like ATPase, C-terminal domain"/>
    <property type="match status" value="1"/>
</dbReference>
<keyword evidence="9" id="KW-0175">Coiled coil</keyword>
<accession>F5RQI2</accession>
<dbReference type="GO" id="GO:0046983">
    <property type="term" value="F:protein dimerization activity"/>
    <property type="evidence" value="ECO:0007669"/>
    <property type="project" value="InterPro"/>
</dbReference>
<keyword evidence="10" id="KW-0472">Membrane</keyword>
<dbReference type="CDD" id="cd16917">
    <property type="entry name" value="HATPase_UhpB-NarQ-NarX-like"/>
    <property type="match status" value="1"/>
</dbReference>
<comment type="caution">
    <text evidence="13">The sequence shown here is derived from an EMBL/GenBank/DDBJ whole genome shotgun (WGS) entry which is preliminary data.</text>
</comment>
<dbReference type="Pfam" id="PF07730">
    <property type="entry name" value="HisKA_3"/>
    <property type="match status" value="1"/>
</dbReference>
<feature type="transmembrane region" description="Helical" evidence="10">
    <location>
        <begin position="148"/>
        <end position="173"/>
    </location>
</feature>
<evidence type="ECO:0000256" key="2">
    <source>
        <dbReference type="ARBA" id="ARBA00012438"/>
    </source>
</evidence>
<keyword evidence="4 13" id="KW-0808">Transferase</keyword>
<evidence type="ECO:0000313" key="13">
    <source>
        <dbReference type="EMBL" id="EGK56905.1"/>
    </source>
</evidence>
<reference evidence="13 14" key="1">
    <citation type="submission" date="2011-04" db="EMBL/GenBank/DDBJ databases">
        <authorList>
            <person name="Muzny D."/>
            <person name="Qin X."/>
            <person name="Deng J."/>
            <person name="Jiang H."/>
            <person name="Liu Y."/>
            <person name="Qu J."/>
            <person name="Song X.-Z."/>
            <person name="Zhang L."/>
            <person name="Thornton R."/>
            <person name="Coyle M."/>
            <person name="Francisco L."/>
            <person name="Jackson L."/>
            <person name="Javaid M."/>
            <person name="Korchina V."/>
            <person name="Kovar C."/>
            <person name="Mata R."/>
            <person name="Mathew T."/>
            <person name="Ngo R."/>
            <person name="Nguyen L."/>
            <person name="Nguyen N."/>
            <person name="Okwuonu G."/>
            <person name="Ongeri F."/>
            <person name="Pham C."/>
            <person name="Simmons D."/>
            <person name="Wilczek-Boney K."/>
            <person name="Hale W."/>
            <person name="Jakkamsetti A."/>
            <person name="Pham P."/>
            <person name="Ruth R."/>
            <person name="San Lucas F."/>
            <person name="Warren J."/>
            <person name="Zhang J."/>
            <person name="Zhao Z."/>
            <person name="Zhou C."/>
            <person name="Zhu D."/>
            <person name="Lee S."/>
            <person name="Bess C."/>
            <person name="Blankenburg K."/>
            <person name="Forbes L."/>
            <person name="Fu Q."/>
            <person name="Gubbala S."/>
            <person name="Hirani K."/>
            <person name="Jayaseelan J.C."/>
            <person name="Lara F."/>
            <person name="Munidasa M."/>
            <person name="Palculict T."/>
            <person name="Patil S."/>
            <person name="Pu L.-L."/>
            <person name="Saada N."/>
            <person name="Tang L."/>
            <person name="Weissenberger G."/>
            <person name="Zhu Y."/>
            <person name="Hemphill L."/>
            <person name="Shang Y."/>
            <person name="Youmans B."/>
            <person name="Ayvaz T."/>
            <person name="Ross M."/>
            <person name="Santibanez J."/>
            <person name="Aqrawi P."/>
            <person name="Gross S."/>
            <person name="Joshi V."/>
            <person name="Fowler G."/>
            <person name="Nazareth L."/>
            <person name="Reid J."/>
            <person name="Worley K."/>
            <person name="Petrosino J."/>
            <person name="Highlander S."/>
            <person name="Gibbs R."/>
        </authorList>
    </citation>
    <scope>NUCLEOTIDE SEQUENCE [LARGE SCALE GENOMIC DNA]</scope>
    <source>
        <strain evidence="13 14">DSM 2778</strain>
    </source>
</reference>
<feature type="transmembrane region" description="Helical" evidence="10">
    <location>
        <begin position="35"/>
        <end position="53"/>
    </location>
</feature>
<keyword evidence="6 13" id="KW-0418">Kinase</keyword>
<keyword evidence="10" id="KW-0812">Transmembrane</keyword>
<dbReference type="EC" id="2.7.13.3" evidence="2"/>
<evidence type="ECO:0000256" key="1">
    <source>
        <dbReference type="ARBA" id="ARBA00000085"/>
    </source>
</evidence>
<sequence>MTAFLCLTQHKIHMSMGAYAFLKQVNALPLSPVEICFQTALAFLLLALFGGLYRMSPTEQRVRLYLLLTIEIAACMVLMRSLNFSYDGVVLLVVADMMQRYEGHHRAYLLISAMVMLYLIANVNLGLYQTKVIPFEAYLSYYNSETQSILLALRSACSSLNTILFVSYLVLLIKNKNEERERIRLLNEKLEEANQRLRAYAIHAGRMAETRERNRLAREIHDTLGHALTGITAGLDACMVTLESAPEFTRTQLVRIRDTAQKGITDVRRSMKKLRPDAMEKMPFQEAIAAMTSDYAEASGMEITLDVQKWPADLREDQEDVIYRVLQESLTNAHRHGQARHVCITIGENVGILSICIADDGVGCAEVTPGFGLRHMQERLYLLHGTAKYRSGDGFTVDVTIPLSGGGESV</sequence>
<keyword evidence="10" id="KW-1133">Transmembrane helix</keyword>
<evidence type="ECO:0000256" key="3">
    <source>
        <dbReference type="ARBA" id="ARBA00022553"/>
    </source>
</evidence>